<reference evidence="1" key="1">
    <citation type="submission" date="2022-03" db="EMBL/GenBank/DDBJ databases">
        <authorList>
            <person name="Martin C."/>
        </authorList>
    </citation>
    <scope>NUCLEOTIDE SEQUENCE</scope>
</reference>
<proteinExistence type="predicted"/>
<dbReference type="OrthoDB" id="6286301at2759"/>
<dbReference type="Proteomes" id="UP000749559">
    <property type="component" value="Unassembled WGS sequence"/>
</dbReference>
<protein>
    <submittedName>
        <fullName evidence="1">Uncharacterized protein</fullName>
    </submittedName>
</protein>
<evidence type="ECO:0000313" key="1">
    <source>
        <dbReference type="EMBL" id="CAH1793938.1"/>
    </source>
</evidence>
<dbReference type="AlphaFoldDB" id="A0A8J1UNJ9"/>
<accession>A0A8J1UNJ9</accession>
<gene>
    <name evidence="1" type="ORF">OFUS_LOCUS18718</name>
</gene>
<keyword evidence="2" id="KW-1185">Reference proteome</keyword>
<comment type="caution">
    <text evidence="1">The sequence shown here is derived from an EMBL/GenBank/DDBJ whole genome shotgun (WGS) entry which is preliminary data.</text>
</comment>
<dbReference type="EMBL" id="CAIIXF020000009">
    <property type="protein sequence ID" value="CAH1793938.1"/>
    <property type="molecule type" value="Genomic_DNA"/>
</dbReference>
<evidence type="ECO:0000313" key="2">
    <source>
        <dbReference type="Proteomes" id="UP000749559"/>
    </source>
</evidence>
<feature type="non-terminal residue" evidence="1">
    <location>
        <position position="429"/>
    </location>
</feature>
<name>A0A8J1UNJ9_OWEFU</name>
<sequence length="429" mass="49442">DRSKMEDKVVNIARNIVENKVLPQRPPSSNKRGRHEVCAYTKELSNTTKNYKHPPSQIHASSTKTNTPKKTNRVQSAKARMVTTTAEKDTQQLALIINTRDRPKSAASVPALDLSNLVINEKQTKDKVKQTLRLKNNYTDIQSFGNALKPSVSGYNANDEWCYDDETFRDTKEFCPFKLTEKDPDYMYVPDDSYSDQGYEDNFDIKMPSTLRPLAPWLTENIPPEWTGLAPAGCLMFLPSLASQMTDLPIVPPPVMDSDAELPYIEKIVQPEPWAPKKYDHPFHSRKTKDWVCKHRKHKRVKIFTEDGRLLHEKQVEGRTANVVRREILELENLLKGIGDANSNCSIVQYQAEITRLKHMADDTLANVPNRHVDEPEEEITDYCGLREYYKHHDEVMKQIRKEHEQCLEELAVLEADIIEDVNERHFSK</sequence>
<organism evidence="1 2">
    <name type="scientific">Owenia fusiformis</name>
    <name type="common">Polychaete worm</name>
    <dbReference type="NCBI Taxonomy" id="6347"/>
    <lineage>
        <taxon>Eukaryota</taxon>
        <taxon>Metazoa</taxon>
        <taxon>Spiralia</taxon>
        <taxon>Lophotrochozoa</taxon>
        <taxon>Annelida</taxon>
        <taxon>Polychaeta</taxon>
        <taxon>Sedentaria</taxon>
        <taxon>Canalipalpata</taxon>
        <taxon>Sabellida</taxon>
        <taxon>Oweniida</taxon>
        <taxon>Oweniidae</taxon>
        <taxon>Owenia</taxon>
    </lineage>
</organism>